<organism evidence="1">
    <name type="scientific">uncultured Acidobacteria bacterium HF4000_26D02</name>
    <dbReference type="NCBI Taxonomy" id="710731"/>
    <lineage>
        <taxon>Bacteria</taxon>
        <taxon>Pseudomonadati</taxon>
        <taxon>Acidobacteriota</taxon>
        <taxon>environmental samples</taxon>
    </lineage>
</organism>
<evidence type="ECO:0000313" key="1">
    <source>
        <dbReference type="EMBL" id="ADI18643.1"/>
    </source>
</evidence>
<name>E0XW52_9BACT</name>
<accession>E0XW52</accession>
<reference evidence="1" key="1">
    <citation type="journal article" date="2011" name="Environ. Microbiol.">
        <title>Time-series analyses of Monterey Bay coastal microbial picoplankton using a 'genome proxy' microarray.</title>
        <authorList>
            <person name="Rich V.I."/>
            <person name="Pham V.D."/>
            <person name="Eppley J."/>
            <person name="Shi Y."/>
            <person name="DeLong E.F."/>
        </authorList>
    </citation>
    <scope>NUCLEOTIDE SEQUENCE</scope>
</reference>
<protein>
    <submittedName>
        <fullName evidence="1">Uncharacterized protein</fullName>
    </submittedName>
</protein>
<proteinExistence type="predicted"/>
<sequence length="405" mass="44674">MNERKSVGDRRLTGKLIKHTRPATRQVAVGVRRFAFRLGWLDDLDPHVVGTDDERDLHVLSERIRVIARLQREIDALALDLGRGGVEVWEAPPEVVDRPALRRRQRALAQPRDQQPGAAVAQTVDAALQAVTLAAEDVLVPRERGLGVGRAEMDVMEAQPLVVFDHLDARAPGVGQEGQLEQTGDVPDRLVGVLDVEPSRLPGGHLGRQVAERKADVVHARAHAGALWLTFEPDELDRADLAGAFTPEVLAPHVLDIPRGRRLRVRRGQMHVVIVGGVGVGRQTDTGGERDSDGEQDMLHVHGDTSSRQHITRGYFFLLTSTNTIRMWRTKAPTPVMRNKRIGFIYWVSVSTGRLRWTFYQSRGPSGSEALCCCYEMTATAVARIPANRPSMIASASVMIRSTSA</sequence>
<dbReference type="AlphaFoldDB" id="E0XW52"/>
<dbReference type="EMBL" id="GU474896">
    <property type="protein sequence ID" value="ADI18643.1"/>
    <property type="molecule type" value="Genomic_DNA"/>
</dbReference>